<name>A0A366H2M6_9BURK</name>
<reference evidence="14 15" key="1">
    <citation type="submission" date="2018-06" db="EMBL/GenBank/DDBJ databases">
        <title>Genomic Encyclopedia of Type Strains, Phase IV (KMG-IV): sequencing the most valuable type-strain genomes for metagenomic binning, comparative biology and taxonomic classification.</title>
        <authorList>
            <person name="Goeker M."/>
        </authorList>
    </citation>
    <scope>NUCLEOTIDE SEQUENCE [LARGE SCALE GENOMIC DNA]</scope>
    <source>
        <strain evidence="14 15">DSM 25520</strain>
    </source>
</reference>
<dbReference type="EMBL" id="QNRQ01000013">
    <property type="protein sequence ID" value="RBP36183.1"/>
    <property type="molecule type" value="Genomic_DNA"/>
</dbReference>
<evidence type="ECO:0000256" key="9">
    <source>
        <dbReference type="ARBA" id="ARBA00022842"/>
    </source>
</evidence>
<evidence type="ECO:0000256" key="3">
    <source>
        <dbReference type="ARBA" id="ARBA00022694"/>
    </source>
</evidence>
<proteinExistence type="inferred from homology"/>
<dbReference type="Gene3D" id="3.30.460.10">
    <property type="entry name" value="Beta Polymerase, domain 2"/>
    <property type="match status" value="1"/>
</dbReference>
<evidence type="ECO:0000256" key="5">
    <source>
        <dbReference type="ARBA" id="ARBA00022723"/>
    </source>
</evidence>
<dbReference type="SUPFAM" id="SSF81301">
    <property type="entry name" value="Nucleotidyltransferase"/>
    <property type="match status" value="1"/>
</dbReference>
<evidence type="ECO:0000256" key="7">
    <source>
        <dbReference type="ARBA" id="ARBA00022800"/>
    </source>
</evidence>
<comment type="caution">
    <text evidence="14">The sequence shown here is derived from an EMBL/GenBank/DDBJ whole genome shotgun (WGS) entry which is preliminary data.</text>
</comment>
<dbReference type="InterPro" id="IPR012006">
    <property type="entry name" value="CCA_bact"/>
</dbReference>
<dbReference type="AlphaFoldDB" id="A0A366H2M6"/>
<comment type="similarity">
    <text evidence="11">Belongs to the tRNA nucleotidyltransferase/poly(A) polymerase family.</text>
</comment>
<organism evidence="14 15">
    <name type="scientific">Eoetvoesiella caeni</name>
    <dbReference type="NCBI Taxonomy" id="645616"/>
    <lineage>
        <taxon>Bacteria</taxon>
        <taxon>Pseudomonadati</taxon>
        <taxon>Pseudomonadota</taxon>
        <taxon>Betaproteobacteria</taxon>
        <taxon>Burkholderiales</taxon>
        <taxon>Alcaligenaceae</taxon>
        <taxon>Eoetvoesiella</taxon>
    </lineage>
</organism>
<dbReference type="Gene3D" id="1.10.3090.10">
    <property type="entry name" value="cca-adding enzyme, domain 2"/>
    <property type="match status" value="1"/>
</dbReference>
<keyword evidence="8" id="KW-0067">ATP-binding</keyword>
<evidence type="ECO:0000256" key="2">
    <source>
        <dbReference type="ARBA" id="ARBA00022679"/>
    </source>
</evidence>
<evidence type="ECO:0000259" key="13">
    <source>
        <dbReference type="Pfam" id="PF12627"/>
    </source>
</evidence>
<dbReference type="GO" id="GO:0001680">
    <property type="term" value="P:tRNA 3'-terminal CCA addition"/>
    <property type="evidence" value="ECO:0007669"/>
    <property type="project" value="InterPro"/>
</dbReference>
<dbReference type="PANTHER" id="PTHR47545">
    <property type="entry name" value="MULTIFUNCTIONAL CCA PROTEIN"/>
    <property type="match status" value="1"/>
</dbReference>
<dbReference type="CDD" id="cd05398">
    <property type="entry name" value="NT_ClassII-CCAase"/>
    <property type="match status" value="1"/>
</dbReference>
<keyword evidence="10 11" id="KW-0694">RNA-binding</keyword>
<evidence type="ECO:0000256" key="4">
    <source>
        <dbReference type="ARBA" id="ARBA00022695"/>
    </source>
</evidence>
<evidence type="ECO:0000313" key="14">
    <source>
        <dbReference type="EMBL" id="RBP36183.1"/>
    </source>
</evidence>
<dbReference type="PIRSF" id="PIRSF000813">
    <property type="entry name" value="CCA_bact"/>
    <property type="match status" value="1"/>
</dbReference>
<gene>
    <name evidence="14" type="ORF">DFR37_11314</name>
</gene>
<keyword evidence="5" id="KW-0479">Metal-binding</keyword>
<evidence type="ECO:0000256" key="8">
    <source>
        <dbReference type="ARBA" id="ARBA00022840"/>
    </source>
</evidence>
<protein>
    <submittedName>
        <fullName evidence="14">tRNA nucleotidyltransferase (CCA-adding enzyme)</fullName>
    </submittedName>
</protein>
<keyword evidence="15" id="KW-1185">Reference proteome</keyword>
<dbReference type="InterPro" id="IPR050124">
    <property type="entry name" value="tRNA_CCA-adding_enzyme"/>
</dbReference>
<dbReference type="GO" id="GO:0042245">
    <property type="term" value="P:RNA repair"/>
    <property type="evidence" value="ECO:0007669"/>
    <property type="project" value="UniProtKB-KW"/>
</dbReference>
<dbReference type="PANTHER" id="PTHR47545:SF1">
    <property type="entry name" value="MULTIFUNCTIONAL CCA PROTEIN"/>
    <property type="match status" value="1"/>
</dbReference>
<evidence type="ECO:0000256" key="10">
    <source>
        <dbReference type="ARBA" id="ARBA00022884"/>
    </source>
</evidence>
<keyword evidence="3" id="KW-0819">tRNA processing</keyword>
<evidence type="ECO:0000256" key="11">
    <source>
        <dbReference type="RuleBase" id="RU003953"/>
    </source>
</evidence>
<keyword evidence="2 11" id="KW-0808">Transferase</keyword>
<dbReference type="SUPFAM" id="SSF81891">
    <property type="entry name" value="Poly A polymerase C-terminal region-like"/>
    <property type="match status" value="1"/>
</dbReference>
<dbReference type="GO" id="GO:0046872">
    <property type="term" value="F:metal ion binding"/>
    <property type="evidence" value="ECO:0007669"/>
    <property type="project" value="UniProtKB-KW"/>
</dbReference>
<dbReference type="Pfam" id="PF01743">
    <property type="entry name" value="PolyA_pol"/>
    <property type="match status" value="1"/>
</dbReference>
<evidence type="ECO:0000259" key="12">
    <source>
        <dbReference type="Pfam" id="PF01743"/>
    </source>
</evidence>
<dbReference type="GO" id="GO:0004810">
    <property type="term" value="F:CCA tRNA nucleotidyltransferase activity"/>
    <property type="evidence" value="ECO:0007669"/>
    <property type="project" value="InterPro"/>
</dbReference>
<evidence type="ECO:0000256" key="6">
    <source>
        <dbReference type="ARBA" id="ARBA00022741"/>
    </source>
</evidence>
<feature type="domain" description="Poly A polymerase head" evidence="12">
    <location>
        <begin position="17"/>
        <end position="136"/>
    </location>
</feature>
<dbReference type="GO" id="GO:0003723">
    <property type="term" value="F:RNA binding"/>
    <property type="evidence" value="ECO:0007669"/>
    <property type="project" value="UniProtKB-KW"/>
</dbReference>
<keyword evidence="9" id="KW-0460">Magnesium</keyword>
<sequence length="379" mass="40967">MAIVPSDGDAATQGLDVYVVGGAVRDALLGLPAGDRDWVVVGATPESMSKRGFIPVGGDFPVFLHPQTKEEYALARTERKSGRGYQGFTFYTGVDVTLEEDLKRRDLTVNAIARAPDGRLIDPLGGQADVKAKVLRHVGDAFVEDPVRLLRLARFAARFHDFSVAPETMELARRLVEDGEVDALVPERVWREVTKGLDAAQPGRMFEVLQKAGALERVMPGLVFNDEIAQQLACGVRCGLSLAGRFALLCRLSTQPEDVGRRVRASSECIDYARLLPQVVAALPAAEVQSADSGAAPAGAAAQLDLIERCDGLRKPDRYMDLLRTAACVGQLDTELWRTRLDAVRSVDAGAIAKAQQGRPEQIKAALKEARLRALSSLA</sequence>
<dbReference type="InterPro" id="IPR002646">
    <property type="entry name" value="PolA_pol_head_dom"/>
</dbReference>
<comment type="cofactor">
    <cofactor evidence="1">
        <name>Mg(2+)</name>
        <dbReference type="ChEBI" id="CHEBI:18420"/>
    </cofactor>
</comment>
<keyword evidence="4" id="KW-0548">Nucleotidyltransferase</keyword>
<dbReference type="InterPro" id="IPR032828">
    <property type="entry name" value="PolyA_RNA-bd"/>
</dbReference>
<accession>A0A366H2M6</accession>
<evidence type="ECO:0000256" key="1">
    <source>
        <dbReference type="ARBA" id="ARBA00001946"/>
    </source>
</evidence>
<dbReference type="Proteomes" id="UP000253628">
    <property type="component" value="Unassembled WGS sequence"/>
</dbReference>
<dbReference type="Pfam" id="PF12627">
    <property type="entry name" value="PolyA_pol_RNAbd"/>
    <property type="match status" value="1"/>
</dbReference>
<dbReference type="InterPro" id="IPR043519">
    <property type="entry name" value="NT_sf"/>
</dbReference>
<dbReference type="GO" id="GO:0005524">
    <property type="term" value="F:ATP binding"/>
    <property type="evidence" value="ECO:0007669"/>
    <property type="project" value="UniProtKB-KW"/>
</dbReference>
<keyword evidence="7" id="KW-0692">RNA repair</keyword>
<keyword evidence="6" id="KW-0547">Nucleotide-binding</keyword>
<evidence type="ECO:0000313" key="15">
    <source>
        <dbReference type="Proteomes" id="UP000253628"/>
    </source>
</evidence>
<feature type="domain" description="tRNA nucleotidyltransferase/poly(A) polymerase RNA and SrmB- binding" evidence="13">
    <location>
        <begin position="161"/>
        <end position="222"/>
    </location>
</feature>